<evidence type="ECO:0000256" key="1">
    <source>
        <dbReference type="ARBA" id="ARBA00004141"/>
    </source>
</evidence>
<keyword evidence="2" id="KW-0813">Transport</keyword>
<dbReference type="InterPro" id="IPR013099">
    <property type="entry name" value="K_chnl_dom"/>
</dbReference>
<evidence type="ECO:0000256" key="10">
    <source>
        <dbReference type="ARBA" id="ARBA00023303"/>
    </source>
</evidence>
<evidence type="ECO:0000259" key="12">
    <source>
        <dbReference type="Pfam" id="PF07885"/>
    </source>
</evidence>
<evidence type="ECO:0000259" key="13">
    <source>
        <dbReference type="Pfam" id="PF17655"/>
    </source>
</evidence>
<dbReference type="Pfam" id="PF17655">
    <property type="entry name" value="IRK_C"/>
    <property type="match status" value="1"/>
</dbReference>
<reference evidence="15" key="1">
    <citation type="journal article" date="2019" name="Int. J. Syst. Evol. Microbiol.">
        <title>The Global Catalogue of Microorganisms (GCM) 10K type strain sequencing project: providing services to taxonomists for standard genome sequencing and annotation.</title>
        <authorList>
            <consortium name="The Broad Institute Genomics Platform"/>
            <consortium name="The Broad Institute Genome Sequencing Center for Infectious Disease"/>
            <person name="Wu L."/>
            <person name="Ma J."/>
        </authorList>
    </citation>
    <scope>NUCLEOTIDE SEQUENCE [LARGE SCALE GENOMIC DNA]</scope>
    <source>
        <strain evidence="15">CCUG 50349</strain>
    </source>
</reference>
<feature type="transmembrane region" description="Helical" evidence="11">
    <location>
        <begin position="64"/>
        <end position="86"/>
    </location>
</feature>
<protein>
    <submittedName>
        <fullName evidence="14">Ion channel</fullName>
    </submittedName>
</protein>
<feature type="domain" description="Potassium channel" evidence="12">
    <location>
        <begin position="75"/>
        <end position="154"/>
    </location>
</feature>
<sequence length="320" mass="36486">MDFLKKINKKAKLDNDTGFGANASNYGGRFISKNGDANVKKVGISFLESVSWYHTMINIPRWKFLLVILLFYFVVNTLFATLYYLIGVEHLSGITADNNLEKFAQAFFFSIQTYTTVGYGHINPTGFWASFVSSIEALIGLLTFAIATGLFFGRFSKSEAFIRFSDNALIAPYGEETALMLRMAPYKNTNLFEVEARVTLGLSVEENGKPVNKFYQLDLELEKINSLMLSWTLVHPITKESPLYGFTEEDYQTIDGEIIVYVKTFDDMYSDQVVKRTSYVLNEVVYGAKFDMMYNRNEDDTKTILHLEKLNSYQKVSLKA</sequence>
<dbReference type="PRINTS" id="PR01320">
    <property type="entry name" value="KIRCHANNEL"/>
</dbReference>
<evidence type="ECO:0000256" key="3">
    <source>
        <dbReference type="ARBA" id="ARBA00022538"/>
    </source>
</evidence>
<evidence type="ECO:0000313" key="14">
    <source>
        <dbReference type="EMBL" id="MFC4740584.1"/>
    </source>
</evidence>
<evidence type="ECO:0000256" key="7">
    <source>
        <dbReference type="ARBA" id="ARBA00022989"/>
    </source>
</evidence>
<dbReference type="PRINTS" id="PR00169">
    <property type="entry name" value="KCHANNEL"/>
</dbReference>
<comment type="caution">
    <text evidence="14">The sequence shown here is derived from an EMBL/GenBank/DDBJ whole genome shotgun (WGS) entry which is preliminary data.</text>
</comment>
<evidence type="ECO:0000256" key="9">
    <source>
        <dbReference type="ARBA" id="ARBA00023136"/>
    </source>
</evidence>
<dbReference type="InterPro" id="IPR016449">
    <property type="entry name" value="K_chnl_inward-rec_Kir"/>
</dbReference>
<keyword evidence="15" id="KW-1185">Reference proteome</keyword>
<keyword evidence="6" id="KW-0630">Potassium</keyword>
<dbReference type="SUPFAM" id="SSF81324">
    <property type="entry name" value="Voltage-gated potassium channels"/>
    <property type="match status" value="1"/>
</dbReference>
<dbReference type="InterPro" id="IPR014756">
    <property type="entry name" value="Ig_E-set"/>
</dbReference>
<keyword evidence="5" id="KW-0851">Voltage-gated channel</keyword>
<organism evidence="14 15">
    <name type="scientific">Flavobacterium ponti</name>
    <dbReference type="NCBI Taxonomy" id="665133"/>
    <lineage>
        <taxon>Bacteria</taxon>
        <taxon>Pseudomonadati</taxon>
        <taxon>Bacteroidota</taxon>
        <taxon>Flavobacteriia</taxon>
        <taxon>Flavobacteriales</taxon>
        <taxon>Flavobacteriaceae</taxon>
        <taxon>Flavobacterium</taxon>
    </lineage>
</organism>
<comment type="subcellular location">
    <subcellularLocation>
        <location evidence="1">Membrane</location>
        <topology evidence="1">Multi-pass membrane protein</topology>
    </subcellularLocation>
</comment>
<accession>A0ABV9P8F0</accession>
<evidence type="ECO:0000256" key="5">
    <source>
        <dbReference type="ARBA" id="ARBA00022882"/>
    </source>
</evidence>
<name>A0ABV9P8F0_9FLAO</name>
<proteinExistence type="predicted"/>
<dbReference type="InterPro" id="IPR041647">
    <property type="entry name" value="IRK_C"/>
</dbReference>
<dbReference type="EMBL" id="JBHSGW010000026">
    <property type="protein sequence ID" value="MFC4740584.1"/>
    <property type="molecule type" value="Genomic_DNA"/>
</dbReference>
<feature type="domain" description="Inward rectifier potassium channel C-terminal" evidence="13">
    <location>
        <begin position="162"/>
        <end position="317"/>
    </location>
</feature>
<keyword evidence="9 11" id="KW-0472">Membrane</keyword>
<dbReference type="Gene3D" id="1.10.287.70">
    <property type="match status" value="1"/>
</dbReference>
<keyword evidence="4 11" id="KW-0812">Transmembrane</keyword>
<evidence type="ECO:0000256" key="11">
    <source>
        <dbReference type="SAM" id="Phobius"/>
    </source>
</evidence>
<dbReference type="InterPro" id="IPR013518">
    <property type="entry name" value="K_chnl_inward-rec_Kir_cyto"/>
</dbReference>
<dbReference type="Pfam" id="PF07885">
    <property type="entry name" value="Ion_trans_2"/>
    <property type="match status" value="1"/>
</dbReference>
<evidence type="ECO:0000256" key="2">
    <source>
        <dbReference type="ARBA" id="ARBA00022448"/>
    </source>
</evidence>
<keyword evidence="3" id="KW-0633">Potassium transport</keyword>
<gene>
    <name evidence="14" type="ORF">ACFO3U_11335</name>
</gene>
<dbReference type="PANTHER" id="PTHR11767:SF102">
    <property type="entry name" value="INWARDLY RECTIFYING POTASSIUM CHANNEL 1, ISOFORM F"/>
    <property type="match status" value="1"/>
</dbReference>
<dbReference type="Proteomes" id="UP001595885">
    <property type="component" value="Unassembled WGS sequence"/>
</dbReference>
<dbReference type="Gene3D" id="2.60.40.1400">
    <property type="entry name" value="G protein-activated inward rectifier potassium channel 1"/>
    <property type="match status" value="1"/>
</dbReference>
<dbReference type="RefSeq" id="WP_379742255.1">
    <property type="nucleotide sequence ID" value="NZ_JBHSGW010000026.1"/>
</dbReference>
<dbReference type="PANTHER" id="PTHR11767">
    <property type="entry name" value="INWARD RECTIFIER POTASSIUM CHANNEL"/>
    <property type="match status" value="1"/>
</dbReference>
<keyword evidence="8" id="KW-0406">Ion transport</keyword>
<evidence type="ECO:0000256" key="8">
    <source>
        <dbReference type="ARBA" id="ARBA00023065"/>
    </source>
</evidence>
<evidence type="ECO:0000313" key="15">
    <source>
        <dbReference type="Proteomes" id="UP001595885"/>
    </source>
</evidence>
<keyword evidence="7 11" id="KW-1133">Transmembrane helix</keyword>
<evidence type="ECO:0000256" key="4">
    <source>
        <dbReference type="ARBA" id="ARBA00022692"/>
    </source>
</evidence>
<evidence type="ECO:0000256" key="6">
    <source>
        <dbReference type="ARBA" id="ARBA00022958"/>
    </source>
</evidence>
<dbReference type="SUPFAM" id="SSF81296">
    <property type="entry name" value="E set domains"/>
    <property type="match status" value="1"/>
</dbReference>
<feature type="transmembrane region" description="Helical" evidence="11">
    <location>
        <begin position="127"/>
        <end position="153"/>
    </location>
</feature>
<keyword evidence="10" id="KW-0407">Ion channel</keyword>